<dbReference type="InterPro" id="IPR036388">
    <property type="entry name" value="WH-like_DNA-bd_sf"/>
</dbReference>
<evidence type="ECO:0000256" key="3">
    <source>
        <dbReference type="ARBA" id="ARBA00023125"/>
    </source>
</evidence>
<gene>
    <name evidence="6" type="ORF">ADINL_2081</name>
</gene>
<comment type="caution">
    <text evidence="6">The sequence shown here is derived from an EMBL/GenBank/DDBJ whole genome shotgun (WGS) entry which is preliminary data.</text>
</comment>
<dbReference type="Proteomes" id="UP000027318">
    <property type="component" value="Unassembled WGS sequence"/>
</dbReference>
<keyword evidence="2" id="KW-0805">Transcription regulation</keyword>
<dbReference type="Gene3D" id="1.10.10.10">
    <property type="entry name" value="Winged helix-like DNA-binding domain superfamily/Winged helix DNA-binding domain"/>
    <property type="match status" value="1"/>
</dbReference>
<dbReference type="PRINTS" id="PR00039">
    <property type="entry name" value="HTHLYSR"/>
</dbReference>
<name>A0A063Y3A4_9GAMM</name>
<dbReference type="Gene3D" id="3.40.190.290">
    <property type="match status" value="1"/>
</dbReference>
<dbReference type="SUPFAM" id="SSF53850">
    <property type="entry name" value="Periplasmic binding protein-like II"/>
    <property type="match status" value="1"/>
</dbReference>
<feature type="domain" description="HTH lysR-type" evidence="5">
    <location>
        <begin position="2"/>
        <end position="58"/>
    </location>
</feature>
<dbReference type="InterPro" id="IPR005119">
    <property type="entry name" value="LysR_subst-bd"/>
</dbReference>
<comment type="similarity">
    <text evidence="1">Belongs to the LysR transcriptional regulatory family.</text>
</comment>
<evidence type="ECO:0000256" key="4">
    <source>
        <dbReference type="ARBA" id="ARBA00023163"/>
    </source>
</evidence>
<evidence type="ECO:0000313" key="6">
    <source>
        <dbReference type="EMBL" id="KDE38952.1"/>
    </source>
</evidence>
<dbReference type="NCBIfam" id="NF009888">
    <property type="entry name" value="PRK13348.1"/>
    <property type="match status" value="1"/>
</dbReference>
<dbReference type="NCBIfam" id="NF002964">
    <property type="entry name" value="PRK03635.1"/>
    <property type="match status" value="1"/>
</dbReference>
<dbReference type="GO" id="GO:0003677">
    <property type="term" value="F:DNA binding"/>
    <property type="evidence" value="ECO:0007669"/>
    <property type="project" value="UniProtKB-KW"/>
</dbReference>
<dbReference type="GO" id="GO:0003700">
    <property type="term" value="F:DNA-binding transcription factor activity"/>
    <property type="evidence" value="ECO:0007669"/>
    <property type="project" value="InterPro"/>
</dbReference>
<sequence length="288" mass="31947">MIDYRLLQAMAAVLEQGGFEKAAQALNLTQSAVSQRIKQLEQQLGQPVLIRSLPPRATALGQRLHNHLQQVRQLEAGLELSANPDDLIIRITVNADSLDTWLPAALVLNTYPLLRFEVSVEDQAVGLRRMKQGEVMACLCASADPVNGGAVIPLGVMRYRALASPEFIQRYQLSAGESAHLQQAPCLVYSRDDRLQHQFLADVAGIEPLYTHHLPSSEGFIRAACAGLGYGMMPELQVRPELEQGLLVDLVPGYSLDVPLYWHYWQMESPVMETLRHSVVTAARQALY</sequence>
<dbReference type="RefSeq" id="WP_036547472.1">
    <property type="nucleotide sequence ID" value="NZ_JMSZ01000032.1"/>
</dbReference>
<dbReference type="Pfam" id="PF00126">
    <property type="entry name" value="HTH_1"/>
    <property type="match status" value="1"/>
</dbReference>
<dbReference type="NCBIfam" id="TIGR03298">
    <property type="entry name" value="argP"/>
    <property type="match status" value="1"/>
</dbReference>
<evidence type="ECO:0000259" key="5">
    <source>
        <dbReference type="PROSITE" id="PS50931"/>
    </source>
</evidence>
<dbReference type="Pfam" id="PF03466">
    <property type="entry name" value="LysR_substrate"/>
    <property type="match status" value="1"/>
</dbReference>
<dbReference type="PROSITE" id="PS50931">
    <property type="entry name" value="HTH_LYSR"/>
    <property type="match status" value="1"/>
</dbReference>
<keyword evidence="4" id="KW-0804">Transcription</keyword>
<dbReference type="AlphaFoldDB" id="A0A063Y3A4"/>
<dbReference type="STRING" id="267850.ADINL_2081"/>
<dbReference type="InterPro" id="IPR017685">
    <property type="entry name" value="ArgP"/>
</dbReference>
<reference evidence="6 7" key="1">
    <citation type="journal article" date="2005" name="Int. J. Syst. Evol. Microbiol.">
        <title>Nitrincola lacisaponensis gen. nov., sp. nov., a novel alkaliphilic bacterium isolated from an alkaline, saline lake.</title>
        <authorList>
            <person name="Dimitriu P.A."/>
            <person name="Shukla S.K."/>
            <person name="Conradt J."/>
            <person name="Marquez M.C."/>
            <person name="Ventosa A."/>
            <person name="Maglia A."/>
            <person name="Peyton B.M."/>
            <person name="Pinkart H.C."/>
            <person name="Mormile M.R."/>
        </authorList>
    </citation>
    <scope>NUCLEOTIDE SEQUENCE [LARGE SCALE GENOMIC DNA]</scope>
    <source>
        <strain evidence="6 7">4CA</strain>
    </source>
</reference>
<dbReference type="PANTHER" id="PTHR30579">
    <property type="entry name" value="TRANSCRIPTIONAL REGULATOR"/>
    <property type="match status" value="1"/>
</dbReference>
<dbReference type="PANTHER" id="PTHR30579:SF2">
    <property type="entry name" value="HTH-TYPE TRANSCRIPTIONAL REGULATOR ARGP"/>
    <property type="match status" value="1"/>
</dbReference>
<organism evidence="6 7">
    <name type="scientific">Nitrincola lacisaponensis</name>
    <dbReference type="NCBI Taxonomy" id="267850"/>
    <lineage>
        <taxon>Bacteria</taxon>
        <taxon>Pseudomonadati</taxon>
        <taxon>Pseudomonadota</taxon>
        <taxon>Gammaproteobacteria</taxon>
        <taxon>Oceanospirillales</taxon>
        <taxon>Oceanospirillaceae</taxon>
        <taxon>Nitrincola</taxon>
    </lineage>
</organism>
<dbReference type="EMBL" id="JMSZ01000032">
    <property type="protein sequence ID" value="KDE38952.1"/>
    <property type="molecule type" value="Genomic_DNA"/>
</dbReference>
<accession>A0A063Y3A4</accession>
<dbReference type="PATRIC" id="fig|267850.7.peg.2049"/>
<evidence type="ECO:0000256" key="2">
    <source>
        <dbReference type="ARBA" id="ARBA00023015"/>
    </source>
</evidence>
<keyword evidence="3" id="KW-0238">DNA-binding</keyword>
<dbReference type="SUPFAM" id="SSF46785">
    <property type="entry name" value="Winged helix' DNA-binding domain"/>
    <property type="match status" value="1"/>
</dbReference>
<dbReference type="InterPro" id="IPR036390">
    <property type="entry name" value="WH_DNA-bd_sf"/>
</dbReference>
<dbReference type="InterPro" id="IPR000847">
    <property type="entry name" value="LysR_HTH_N"/>
</dbReference>
<evidence type="ECO:0000256" key="1">
    <source>
        <dbReference type="ARBA" id="ARBA00009437"/>
    </source>
</evidence>
<proteinExistence type="inferred from homology"/>
<protein>
    <submittedName>
        <fullName evidence="6">Chromosome initiation inhibitor</fullName>
    </submittedName>
</protein>
<evidence type="ECO:0000313" key="7">
    <source>
        <dbReference type="Proteomes" id="UP000027318"/>
    </source>
</evidence>
<dbReference type="InterPro" id="IPR050176">
    <property type="entry name" value="LTTR"/>
</dbReference>
<dbReference type="OrthoDB" id="3252676at2"/>
<keyword evidence="7" id="KW-1185">Reference proteome</keyword>